<accession>A0ABS8SH57</accession>
<sequence>MEWLRVMEHCLRDTEVTRRHTGNHQKSSLGIPLPRWQHVTLLGQRARWPWSRSLPAVACFQRGGGLFRAACLLWHATDHCLLHRGSDDKVDDRQPRDRLSPVVSWSGLSPK</sequence>
<keyword evidence="3" id="KW-1185">Reference proteome</keyword>
<evidence type="ECO:0000256" key="1">
    <source>
        <dbReference type="SAM" id="MobiDB-lite"/>
    </source>
</evidence>
<organism evidence="2 3">
    <name type="scientific">Datura stramonium</name>
    <name type="common">Jimsonweed</name>
    <name type="synonym">Common thornapple</name>
    <dbReference type="NCBI Taxonomy" id="4076"/>
    <lineage>
        <taxon>Eukaryota</taxon>
        <taxon>Viridiplantae</taxon>
        <taxon>Streptophyta</taxon>
        <taxon>Embryophyta</taxon>
        <taxon>Tracheophyta</taxon>
        <taxon>Spermatophyta</taxon>
        <taxon>Magnoliopsida</taxon>
        <taxon>eudicotyledons</taxon>
        <taxon>Gunneridae</taxon>
        <taxon>Pentapetalae</taxon>
        <taxon>asterids</taxon>
        <taxon>lamiids</taxon>
        <taxon>Solanales</taxon>
        <taxon>Solanaceae</taxon>
        <taxon>Solanoideae</taxon>
        <taxon>Datureae</taxon>
        <taxon>Datura</taxon>
    </lineage>
</organism>
<dbReference type="EMBL" id="JACEIK010000497">
    <property type="protein sequence ID" value="MCD7458102.1"/>
    <property type="molecule type" value="Genomic_DNA"/>
</dbReference>
<evidence type="ECO:0000313" key="2">
    <source>
        <dbReference type="EMBL" id="MCD7458102.1"/>
    </source>
</evidence>
<name>A0ABS8SH57_DATST</name>
<dbReference type="Proteomes" id="UP000823775">
    <property type="component" value="Unassembled WGS sequence"/>
</dbReference>
<feature type="compositionally biased region" description="Basic and acidic residues" evidence="1">
    <location>
        <begin position="85"/>
        <end position="99"/>
    </location>
</feature>
<gene>
    <name evidence="2" type="ORF">HAX54_037185</name>
</gene>
<feature type="region of interest" description="Disordered" evidence="1">
    <location>
        <begin position="85"/>
        <end position="111"/>
    </location>
</feature>
<reference evidence="2 3" key="1">
    <citation type="journal article" date="2021" name="BMC Genomics">
        <title>Datura genome reveals duplications of psychoactive alkaloid biosynthetic genes and high mutation rate following tissue culture.</title>
        <authorList>
            <person name="Rajewski A."/>
            <person name="Carter-House D."/>
            <person name="Stajich J."/>
            <person name="Litt A."/>
        </authorList>
    </citation>
    <scope>NUCLEOTIDE SEQUENCE [LARGE SCALE GENOMIC DNA]</scope>
    <source>
        <strain evidence="2">AR-01</strain>
    </source>
</reference>
<protein>
    <submittedName>
        <fullName evidence="2">Uncharacterized protein</fullName>
    </submittedName>
</protein>
<evidence type="ECO:0000313" key="3">
    <source>
        <dbReference type="Proteomes" id="UP000823775"/>
    </source>
</evidence>
<comment type="caution">
    <text evidence="2">The sequence shown here is derived from an EMBL/GenBank/DDBJ whole genome shotgun (WGS) entry which is preliminary data.</text>
</comment>
<proteinExistence type="predicted"/>